<evidence type="ECO:0008006" key="3">
    <source>
        <dbReference type="Google" id="ProtNLM"/>
    </source>
</evidence>
<reference evidence="1 2" key="1">
    <citation type="submission" date="2021-08" db="EMBL/GenBank/DDBJ databases">
        <authorList>
            <person name="Peeters C."/>
        </authorList>
    </citation>
    <scope>NUCLEOTIDE SEQUENCE [LARGE SCALE GENOMIC DNA]</scope>
    <source>
        <strain evidence="1 2">LMG 23994</strain>
    </source>
</reference>
<proteinExistence type="predicted"/>
<evidence type="ECO:0000313" key="2">
    <source>
        <dbReference type="Proteomes" id="UP000701702"/>
    </source>
</evidence>
<comment type="caution">
    <text evidence="1">The sequence shown here is derived from an EMBL/GenBank/DDBJ whole genome shotgun (WGS) entry which is preliminary data.</text>
</comment>
<dbReference type="Pfam" id="PF07505">
    <property type="entry name" value="DUF5131"/>
    <property type="match status" value="1"/>
</dbReference>
<name>A0ABN7Y193_9BURK</name>
<evidence type="ECO:0000313" key="1">
    <source>
        <dbReference type="EMBL" id="CAG9165657.1"/>
    </source>
</evidence>
<dbReference type="Proteomes" id="UP000701702">
    <property type="component" value="Unassembled WGS sequence"/>
</dbReference>
<gene>
    <name evidence="1" type="ORF">LMG23994_00772</name>
</gene>
<sequence>MDTRLHQVQWGPGAERRRTSVANWRKPLQWNKAHAEFFAQHGRRQRVFCASLADVFDKAVEPGWRLDLLQLIADTPQLDWLLLTKRIGNAHAMLDSALAELSHGLTRWACVPWPNVWLRATICNQTEADRDIPKLLATPAAVRFLSLEPLLGPVTIRQHLMAGDHPGLCAACGKGHGFTRCPNYGRVATTRENCNGFVRADFAIGWVIVGGESGASARPMHPDWARSLRDQCAAAGVPFLFKQWGEWAPGEASGAISSTQATDQDADIPCAMRRVGEKAAGRLLDGVEHDVFPSTTGKVDGGAA</sequence>
<keyword evidence="2" id="KW-1185">Reference proteome</keyword>
<organism evidence="1 2">
    <name type="scientific">Cupriavidus pinatubonensis</name>
    <dbReference type="NCBI Taxonomy" id="248026"/>
    <lineage>
        <taxon>Bacteria</taxon>
        <taxon>Pseudomonadati</taxon>
        <taxon>Pseudomonadota</taxon>
        <taxon>Betaproteobacteria</taxon>
        <taxon>Burkholderiales</taxon>
        <taxon>Burkholderiaceae</taxon>
        <taxon>Cupriavidus</taxon>
    </lineage>
</organism>
<dbReference type="InterPro" id="IPR011101">
    <property type="entry name" value="DUF5131"/>
</dbReference>
<accession>A0ABN7Y193</accession>
<dbReference type="EMBL" id="CAJZAF010000003">
    <property type="protein sequence ID" value="CAG9165657.1"/>
    <property type="molecule type" value="Genomic_DNA"/>
</dbReference>
<protein>
    <recommendedName>
        <fullName evidence="3">Phage Gp37Gp68</fullName>
    </recommendedName>
</protein>